<sequence>MILVILILGALATFISFVYLRKPIIRATATILSLLILGLSLLFLVLNDYNHYGMHQVSESKTTRIYPAKSANGMNLMLYKTVGSNGKETVQVYKTDPNQKKPVHSQVNEETISNNHIKATTKKHGSLKATTTRWRFDSNAAKIWFGVSGMDGKLVKRVNTFYVPNNWLHLSMSQVKQLSKKMKQMKTPAGQAQVKAQAQDYVKQKLAADMKKDPSLATNKVKLTALTKQYGQEFQLQLIKKAVAK</sequence>
<protein>
    <submittedName>
        <fullName evidence="2">DUF4811 domain-containing protein</fullName>
    </submittedName>
</protein>
<keyword evidence="3" id="KW-1185">Reference proteome</keyword>
<dbReference type="InterPro" id="IPR032083">
    <property type="entry name" value="DUF4811"/>
</dbReference>
<evidence type="ECO:0000313" key="2">
    <source>
        <dbReference type="EMBL" id="UQS82196.1"/>
    </source>
</evidence>
<keyword evidence="1" id="KW-0812">Transmembrane</keyword>
<name>A0ABY4P9A2_9LACO</name>
<dbReference type="Pfam" id="PF16069">
    <property type="entry name" value="DUF4811"/>
    <property type="match status" value="1"/>
</dbReference>
<evidence type="ECO:0000313" key="3">
    <source>
        <dbReference type="Proteomes" id="UP000831495"/>
    </source>
</evidence>
<feature type="transmembrane region" description="Helical" evidence="1">
    <location>
        <begin position="24"/>
        <end position="46"/>
    </location>
</feature>
<dbReference type="EMBL" id="CP093366">
    <property type="protein sequence ID" value="UQS82196.1"/>
    <property type="molecule type" value="Genomic_DNA"/>
</dbReference>
<keyword evidence="1" id="KW-1133">Transmembrane helix</keyword>
<organism evidence="2 3">
    <name type="scientific">Bombilactobacillus folatiphilus</name>
    <dbReference type="NCBI Taxonomy" id="2923362"/>
    <lineage>
        <taxon>Bacteria</taxon>
        <taxon>Bacillati</taxon>
        <taxon>Bacillota</taxon>
        <taxon>Bacilli</taxon>
        <taxon>Lactobacillales</taxon>
        <taxon>Lactobacillaceae</taxon>
        <taxon>Bombilactobacillus</taxon>
    </lineage>
</organism>
<keyword evidence="1" id="KW-0472">Membrane</keyword>
<reference evidence="2" key="1">
    <citation type="journal article" date="2022" name="Int. J. Syst. Evol. Microbiol.">
        <title>Apilactobacillus apisilvae sp. nov., Nicolia spurrieriana gen. nov. sp. nov., Bombilactobacillus folatiphilus sp. nov. and Bombilactobacillus thymidiniphilus sp. nov., four new lactic acid bacterial isolates from stingless bees Tetragonula carbonaria and Austroplebeia australis.</title>
        <authorList>
            <person name="Oliphant S.A."/>
            <person name="Watson-Haigh N.S."/>
            <person name="Sumby K.M."/>
            <person name="Gardner J."/>
            <person name="Groom S."/>
            <person name="Jiranek V."/>
        </authorList>
    </citation>
    <scope>NUCLEOTIDE SEQUENCE</scope>
    <source>
        <strain evidence="2">SG4_D2</strain>
    </source>
</reference>
<dbReference type="RefSeq" id="WP_249514466.1">
    <property type="nucleotide sequence ID" value="NZ_CP093366.1"/>
</dbReference>
<evidence type="ECO:0000256" key="1">
    <source>
        <dbReference type="SAM" id="Phobius"/>
    </source>
</evidence>
<accession>A0ABY4P9A2</accession>
<gene>
    <name evidence="2" type="ORF">MOO45_00425</name>
</gene>
<dbReference type="Proteomes" id="UP000831495">
    <property type="component" value="Chromosome"/>
</dbReference>
<proteinExistence type="predicted"/>